<evidence type="ECO:0000259" key="3">
    <source>
        <dbReference type="Pfam" id="PF14016"/>
    </source>
</evidence>
<proteinExistence type="predicted"/>
<evidence type="ECO:0000313" key="4">
    <source>
        <dbReference type="EMBL" id="MCZ9304091.1"/>
    </source>
</evidence>
<protein>
    <submittedName>
        <fullName evidence="4">DUF4232 domain-containing protein</fullName>
    </submittedName>
</protein>
<dbReference type="RefSeq" id="WP_269954485.1">
    <property type="nucleotide sequence ID" value="NZ_JAKMUV010000001.1"/>
</dbReference>
<feature type="chain" id="PRO_5040890809" evidence="2">
    <location>
        <begin position="38"/>
        <end position="240"/>
    </location>
</feature>
<dbReference type="AlphaFoldDB" id="A0A9X3M4J9"/>
<name>A0A9X3M4J9_9CORY</name>
<evidence type="ECO:0000256" key="1">
    <source>
        <dbReference type="SAM" id="MobiDB-lite"/>
    </source>
</evidence>
<keyword evidence="2" id="KW-0732">Signal</keyword>
<feature type="compositionally biased region" description="Low complexity" evidence="1">
    <location>
        <begin position="46"/>
        <end position="56"/>
    </location>
</feature>
<feature type="domain" description="DUF4232" evidence="3">
    <location>
        <begin position="103"/>
        <end position="236"/>
    </location>
</feature>
<dbReference type="Pfam" id="PF14016">
    <property type="entry name" value="DUF4232"/>
    <property type="match status" value="1"/>
</dbReference>
<evidence type="ECO:0000313" key="5">
    <source>
        <dbReference type="Proteomes" id="UP001146505"/>
    </source>
</evidence>
<accession>A0A9X3M4J9</accession>
<comment type="caution">
    <text evidence="4">The sequence shown here is derived from an EMBL/GenBank/DDBJ whole genome shotgun (WGS) entry which is preliminary data.</text>
</comment>
<sequence>MKSFSPRRNSPSSRSPRATFLAGATTILLAGSALTMAACDDEDTTPSEAASTSSAEADGDAGQSPADGDGSANPTAPAANANGNGNGNNSKADDGSVGKNGMCATNSLKITTADQQGAAGSTLINVVFENTSNEPCSMRGFPGVSLVTNNNGTQLGKPAKRETGAPDETVKLAPGASAVAGLKISNPGVMDPEQCKPQQADGLRVYPPEQTKAAYVPMKGLEGCSGDVEFLSVQPVGPKS</sequence>
<dbReference type="EMBL" id="JAKMUV010000001">
    <property type="protein sequence ID" value="MCZ9304091.1"/>
    <property type="molecule type" value="Genomic_DNA"/>
</dbReference>
<dbReference type="InterPro" id="IPR025326">
    <property type="entry name" value="DUF4232"/>
</dbReference>
<gene>
    <name evidence="4" type="ORF">L8U58_00805</name>
</gene>
<feature type="signal peptide" evidence="2">
    <location>
        <begin position="1"/>
        <end position="37"/>
    </location>
</feature>
<keyword evidence="5" id="KW-1185">Reference proteome</keyword>
<feature type="compositionally biased region" description="Low complexity" evidence="1">
    <location>
        <begin position="70"/>
        <end position="90"/>
    </location>
</feature>
<dbReference type="Proteomes" id="UP001146505">
    <property type="component" value="Unassembled WGS sequence"/>
</dbReference>
<evidence type="ECO:0000256" key="2">
    <source>
        <dbReference type="SAM" id="SignalP"/>
    </source>
</evidence>
<organism evidence="4 5">
    <name type="scientific">Corynebacterium macclintockiae</name>
    <dbReference type="NCBI Taxonomy" id="2913501"/>
    <lineage>
        <taxon>Bacteria</taxon>
        <taxon>Bacillati</taxon>
        <taxon>Actinomycetota</taxon>
        <taxon>Actinomycetes</taxon>
        <taxon>Mycobacteriales</taxon>
        <taxon>Corynebacteriaceae</taxon>
        <taxon>Corynebacterium</taxon>
    </lineage>
</organism>
<dbReference type="GeneID" id="301812064"/>
<feature type="region of interest" description="Disordered" evidence="1">
    <location>
        <begin position="39"/>
        <end position="98"/>
    </location>
</feature>
<reference evidence="4" key="1">
    <citation type="submission" date="2022-02" db="EMBL/GenBank/DDBJ databases">
        <title>Corynebacterium sp. from urogenital microbiome.</title>
        <authorList>
            <person name="Cappelli E.A."/>
            <person name="Ribeiro T.G."/>
            <person name="Peixe L."/>
        </authorList>
    </citation>
    <scope>NUCLEOTIDE SEQUENCE</scope>
    <source>
        <strain evidence="4">C9Ua_112</strain>
    </source>
</reference>